<dbReference type="InterPro" id="IPR027417">
    <property type="entry name" value="P-loop_NTPase"/>
</dbReference>
<evidence type="ECO:0000259" key="6">
    <source>
        <dbReference type="SMART" id="SM00382"/>
    </source>
</evidence>
<feature type="domain" description="AAA+ ATPase" evidence="6">
    <location>
        <begin position="34"/>
        <end position="196"/>
    </location>
</feature>
<name>A0A1Y2FWJ7_PROLT</name>
<evidence type="ECO:0000313" key="7">
    <source>
        <dbReference type="EMBL" id="ORY87674.1"/>
    </source>
</evidence>
<dbReference type="GO" id="GO:0070914">
    <property type="term" value="P:UV-damage excision repair"/>
    <property type="evidence" value="ECO:0007669"/>
    <property type="project" value="UniProtKB-ARBA"/>
</dbReference>
<dbReference type="STRING" id="56484.A0A1Y2FWJ7"/>
<dbReference type="GO" id="GO:0031389">
    <property type="term" value="C:Rad17 RFC-like complex"/>
    <property type="evidence" value="ECO:0007669"/>
    <property type="project" value="TreeGrafter"/>
</dbReference>
<dbReference type="GO" id="GO:0031391">
    <property type="term" value="C:Elg1 RFC-like complex"/>
    <property type="evidence" value="ECO:0007669"/>
    <property type="project" value="TreeGrafter"/>
</dbReference>
<dbReference type="Pfam" id="PF22534">
    <property type="entry name" value="RFC_C"/>
    <property type="match status" value="1"/>
</dbReference>
<organism evidence="7 8">
    <name type="scientific">Protomyces lactucae-debilis</name>
    <dbReference type="NCBI Taxonomy" id="2754530"/>
    <lineage>
        <taxon>Eukaryota</taxon>
        <taxon>Fungi</taxon>
        <taxon>Dikarya</taxon>
        <taxon>Ascomycota</taxon>
        <taxon>Taphrinomycotina</taxon>
        <taxon>Taphrinomycetes</taxon>
        <taxon>Taphrinales</taxon>
        <taxon>Protomycetaceae</taxon>
        <taxon>Protomyces</taxon>
    </lineage>
</organism>
<dbReference type="EMBL" id="MCFI01000001">
    <property type="protein sequence ID" value="ORY87674.1"/>
    <property type="molecule type" value="Genomic_DNA"/>
</dbReference>
<dbReference type="InterPro" id="IPR008921">
    <property type="entry name" value="DNA_pol3_clamp-load_cplx_C"/>
</dbReference>
<comment type="similarity">
    <text evidence="2">Belongs to the activator 1 small subunits family.</text>
</comment>
<dbReference type="AlphaFoldDB" id="A0A1Y2FWJ7"/>
<keyword evidence="3" id="KW-0235">DNA replication</keyword>
<dbReference type="GO" id="GO:0003689">
    <property type="term" value="F:DNA clamp loader activity"/>
    <property type="evidence" value="ECO:0007669"/>
    <property type="project" value="TreeGrafter"/>
</dbReference>
<dbReference type="GO" id="GO:0031390">
    <property type="term" value="C:Ctf18 RFC-like complex"/>
    <property type="evidence" value="ECO:0007669"/>
    <property type="project" value="TreeGrafter"/>
</dbReference>
<dbReference type="InterPro" id="IPR003593">
    <property type="entry name" value="AAA+_ATPase"/>
</dbReference>
<dbReference type="Proteomes" id="UP000193685">
    <property type="component" value="Unassembled WGS sequence"/>
</dbReference>
<dbReference type="GeneID" id="63784841"/>
<dbReference type="Gene3D" id="1.20.272.10">
    <property type="match status" value="1"/>
</dbReference>
<comment type="caution">
    <text evidence="7">The sequence shown here is derived from an EMBL/GenBank/DDBJ whole genome shotgun (WGS) entry which is preliminary data.</text>
</comment>
<accession>A0A1Y2FWJ7</accession>
<dbReference type="FunFam" id="3.40.50.300:FF:000136">
    <property type="entry name" value="Replication factor C subunit 5"/>
    <property type="match status" value="1"/>
</dbReference>
<protein>
    <recommendedName>
        <fullName evidence="5">Replication factor C subunit 5</fullName>
    </recommendedName>
</protein>
<dbReference type="OMA" id="LKADIMH"/>
<evidence type="ECO:0000256" key="1">
    <source>
        <dbReference type="ARBA" id="ARBA00004123"/>
    </source>
</evidence>
<dbReference type="SUPFAM" id="SSF48019">
    <property type="entry name" value="post-AAA+ oligomerization domain-like"/>
    <property type="match status" value="1"/>
</dbReference>
<dbReference type="Gene3D" id="3.40.50.300">
    <property type="entry name" value="P-loop containing nucleotide triphosphate hydrolases"/>
    <property type="match status" value="1"/>
</dbReference>
<dbReference type="Pfam" id="PF21960">
    <property type="entry name" value="RCF1-5-like_lid"/>
    <property type="match status" value="1"/>
</dbReference>
<dbReference type="SMART" id="SM00382">
    <property type="entry name" value="AAA"/>
    <property type="match status" value="1"/>
</dbReference>
<dbReference type="FunFam" id="1.10.8.60:FF:000030">
    <property type="entry name" value="replication factor C subunit 3"/>
    <property type="match status" value="1"/>
</dbReference>
<dbReference type="InterPro" id="IPR050238">
    <property type="entry name" value="DNA_Rep/Repair_Clamp_Loader"/>
</dbReference>
<dbReference type="Pfam" id="PF13177">
    <property type="entry name" value="DNA_pol3_delta2"/>
    <property type="match status" value="1"/>
</dbReference>
<dbReference type="Gene3D" id="1.10.8.60">
    <property type="match status" value="1"/>
</dbReference>
<dbReference type="FunFam" id="1.20.272.10:FF:000002">
    <property type="entry name" value="Replication factor C subunit 3"/>
    <property type="match status" value="1"/>
</dbReference>
<dbReference type="PANTHER" id="PTHR11669">
    <property type="entry name" value="REPLICATION FACTOR C / DNA POLYMERASE III GAMMA-TAU SUBUNIT"/>
    <property type="match status" value="1"/>
</dbReference>
<evidence type="ECO:0000256" key="5">
    <source>
        <dbReference type="ARBA" id="ARBA00070185"/>
    </source>
</evidence>
<dbReference type="RefSeq" id="XP_040728169.1">
    <property type="nucleotide sequence ID" value="XM_040868242.1"/>
</dbReference>
<gene>
    <name evidence="7" type="ORF">BCR37DRAFT_363327</name>
</gene>
<sequence>MSLWVDKYRPKLLDKLHYHQHLSDSLQSLASSPDFPHLLLYGPSGAGKKTRVVATLRALYGPGVEKLRIDQRVFITPSNRKLDITIVQSNYHLELTPADCGNYDRVVVQDLLKEIAQTAQVDSHAKQRFKVVVINEADLLTREAQAALRRTMEKYSTNLRLIMVANSTAKIIGPIRSRCLLMRVAAPSVQEITKCLQFVASKEKLKLSDALAERLALTSDRNLRRALLMLETVYATGEQPSDTINIPLPDWEAYTAGIARSILKEQSPAMIMTVRGNMYELLTHCLPASLILKTLLFEILERVDDVIKPEIVKAAAFYEHRLRLGSKAIFHLEGFVAKVMVLVYADLNDMDLSDD</sequence>
<dbReference type="OrthoDB" id="761538at2759"/>
<keyword evidence="8" id="KW-1185">Reference proteome</keyword>
<evidence type="ECO:0000256" key="2">
    <source>
        <dbReference type="ARBA" id="ARBA00005378"/>
    </source>
</evidence>
<dbReference type="SUPFAM" id="SSF52540">
    <property type="entry name" value="P-loop containing nucleoside triphosphate hydrolases"/>
    <property type="match status" value="1"/>
</dbReference>
<keyword evidence="4" id="KW-0539">Nucleus</keyword>
<comment type="subcellular location">
    <subcellularLocation>
        <location evidence="1">Nucleus</location>
    </subcellularLocation>
</comment>
<dbReference type="GO" id="GO:0003677">
    <property type="term" value="F:DNA binding"/>
    <property type="evidence" value="ECO:0007669"/>
    <property type="project" value="InterPro"/>
</dbReference>
<keyword evidence="7" id="KW-0378">Hydrolase</keyword>
<proteinExistence type="inferred from homology"/>
<dbReference type="GO" id="GO:0005663">
    <property type="term" value="C:DNA replication factor C complex"/>
    <property type="evidence" value="ECO:0007669"/>
    <property type="project" value="TreeGrafter"/>
</dbReference>
<dbReference type="CDD" id="cd00009">
    <property type="entry name" value="AAA"/>
    <property type="match status" value="1"/>
</dbReference>
<dbReference type="PANTHER" id="PTHR11669:SF1">
    <property type="entry name" value="REPLICATION FACTOR C SUBUNIT 3"/>
    <property type="match status" value="1"/>
</dbReference>
<dbReference type="GO" id="GO:0016787">
    <property type="term" value="F:hydrolase activity"/>
    <property type="evidence" value="ECO:0007669"/>
    <property type="project" value="UniProtKB-KW"/>
</dbReference>
<reference evidence="7 8" key="1">
    <citation type="submission" date="2016-07" db="EMBL/GenBank/DDBJ databases">
        <title>Pervasive Adenine N6-methylation of Active Genes in Fungi.</title>
        <authorList>
            <consortium name="DOE Joint Genome Institute"/>
            <person name="Mondo S.J."/>
            <person name="Dannebaum R.O."/>
            <person name="Kuo R.C."/>
            <person name="Labutti K."/>
            <person name="Haridas S."/>
            <person name="Kuo A."/>
            <person name="Salamov A."/>
            <person name="Ahrendt S.R."/>
            <person name="Lipzen A."/>
            <person name="Sullivan W."/>
            <person name="Andreopoulos W.B."/>
            <person name="Clum A."/>
            <person name="Lindquist E."/>
            <person name="Daum C."/>
            <person name="Ramamoorthy G.K."/>
            <person name="Gryganskyi A."/>
            <person name="Culley D."/>
            <person name="Magnuson J.K."/>
            <person name="James T.Y."/>
            <person name="O'Malley M.A."/>
            <person name="Stajich J.E."/>
            <person name="Spatafora J.W."/>
            <person name="Visel A."/>
            <person name="Grigoriev I.V."/>
        </authorList>
    </citation>
    <scope>NUCLEOTIDE SEQUENCE [LARGE SCALE GENOMIC DNA]</scope>
    <source>
        <strain evidence="7 8">12-1054</strain>
    </source>
</reference>
<dbReference type="GO" id="GO:1902983">
    <property type="term" value="P:DNA strand elongation involved in mitotic DNA replication"/>
    <property type="evidence" value="ECO:0007669"/>
    <property type="project" value="UniProtKB-ARBA"/>
</dbReference>
<evidence type="ECO:0000313" key="8">
    <source>
        <dbReference type="Proteomes" id="UP000193685"/>
    </source>
</evidence>
<evidence type="ECO:0000256" key="4">
    <source>
        <dbReference type="ARBA" id="ARBA00023242"/>
    </source>
</evidence>
<evidence type="ECO:0000256" key="3">
    <source>
        <dbReference type="ARBA" id="ARBA00022705"/>
    </source>
</evidence>